<feature type="region of interest" description="Disordered" evidence="1">
    <location>
        <begin position="1121"/>
        <end position="1217"/>
    </location>
</feature>
<feature type="region of interest" description="Disordered" evidence="1">
    <location>
        <begin position="38"/>
        <end position="128"/>
    </location>
</feature>
<feature type="compositionally biased region" description="Basic and acidic residues" evidence="1">
    <location>
        <begin position="1121"/>
        <end position="1130"/>
    </location>
</feature>
<accession>A0A0U9HQY4</accession>
<evidence type="ECO:0000256" key="1">
    <source>
        <dbReference type="SAM" id="MobiDB-lite"/>
    </source>
</evidence>
<reference evidence="2 3" key="1">
    <citation type="journal article" date="2014" name="Nat. Commun.">
        <title>Klebsormidium flaccidum genome reveals primary factors for plant terrestrial adaptation.</title>
        <authorList>
            <person name="Hori K."/>
            <person name="Maruyama F."/>
            <person name="Fujisawa T."/>
            <person name="Togashi T."/>
            <person name="Yamamoto N."/>
            <person name="Seo M."/>
            <person name="Sato S."/>
            <person name="Yamada T."/>
            <person name="Mori H."/>
            <person name="Tajima N."/>
            <person name="Moriyama T."/>
            <person name="Ikeuchi M."/>
            <person name="Watanabe M."/>
            <person name="Wada H."/>
            <person name="Kobayashi K."/>
            <person name="Saito M."/>
            <person name="Masuda T."/>
            <person name="Sasaki-Sekimoto Y."/>
            <person name="Mashiguchi K."/>
            <person name="Awai K."/>
            <person name="Shimojima M."/>
            <person name="Masuda S."/>
            <person name="Iwai M."/>
            <person name="Nobusawa T."/>
            <person name="Narise T."/>
            <person name="Kondo S."/>
            <person name="Saito H."/>
            <person name="Sato R."/>
            <person name="Murakawa M."/>
            <person name="Ihara Y."/>
            <person name="Oshima-Yamada Y."/>
            <person name="Ohtaka K."/>
            <person name="Satoh M."/>
            <person name="Sonobe K."/>
            <person name="Ishii M."/>
            <person name="Ohtani R."/>
            <person name="Kanamori-Sato M."/>
            <person name="Honoki R."/>
            <person name="Miyazaki D."/>
            <person name="Mochizuki H."/>
            <person name="Umetsu J."/>
            <person name="Higashi K."/>
            <person name="Shibata D."/>
            <person name="Kamiya Y."/>
            <person name="Sato N."/>
            <person name="Nakamura Y."/>
            <person name="Tabata S."/>
            <person name="Ida S."/>
            <person name="Kurokawa K."/>
            <person name="Ohta H."/>
        </authorList>
    </citation>
    <scope>NUCLEOTIDE SEQUENCE [LARGE SCALE GENOMIC DNA]</scope>
    <source>
        <strain evidence="2 3">NIES-2285</strain>
    </source>
</reference>
<keyword evidence="3" id="KW-1185">Reference proteome</keyword>
<feature type="region of interest" description="Disordered" evidence="1">
    <location>
        <begin position="1233"/>
        <end position="1261"/>
    </location>
</feature>
<protein>
    <submittedName>
        <fullName evidence="2">Uncharacterized protein</fullName>
    </submittedName>
</protein>
<evidence type="ECO:0000313" key="2">
    <source>
        <dbReference type="EMBL" id="GAQ81765.1"/>
    </source>
</evidence>
<proteinExistence type="predicted"/>
<dbReference type="Proteomes" id="UP000054558">
    <property type="component" value="Unassembled WGS sequence"/>
</dbReference>
<feature type="compositionally biased region" description="Basic and acidic residues" evidence="1">
    <location>
        <begin position="1139"/>
        <end position="1150"/>
    </location>
</feature>
<organism evidence="2 3">
    <name type="scientific">Klebsormidium nitens</name>
    <name type="common">Green alga</name>
    <name type="synonym">Ulothrix nitens</name>
    <dbReference type="NCBI Taxonomy" id="105231"/>
    <lineage>
        <taxon>Eukaryota</taxon>
        <taxon>Viridiplantae</taxon>
        <taxon>Streptophyta</taxon>
        <taxon>Klebsormidiophyceae</taxon>
        <taxon>Klebsormidiales</taxon>
        <taxon>Klebsormidiaceae</taxon>
        <taxon>Klebsormidium</taxon>
    </lineage>
</organism>
<feature type="region of interest" description="Disordered" evidence="1">
    <location>
        <begin position="860"/>
        <end position="898"/>
    </location>
</feature>
<feature type="region of interest" description="Disordered" evidence="1">
    <location>
        <begin position="912"/>
        <end position="949"/>
    </location>
</feature>
<feature type="compositionally biased region" description="Basic residues" evidence="1">
    <location>
        <begin position="1242"/>
        <end position="1260"/>
    </location>
</feature>
<feature type="compositionally biased region" description="Polar residues" evidence="1">
    <location>
        <begin position="918"/>
        <end position="932"/>
    </location>
</feature>
<evidence type="ECO:0000313" key="3">
    <source>
        <dbReference type="Proteomes" id="UP000054558"/>
    </source>
</evidence>
<sequence length="1338" mass="139758">MDAPSEAPTAHSSVLRSATLASVTLLLDAKNLCELVGCSEEPGGEQTATGEGVGKGSGLLQNGCSAGSPEEASREGHPGAELFDSASMVKSGEREEDLGAGSSERSNGSGQSPKGANEARDEENVDSLRMRTASCQGGAALALRLVERLLVEAVSPDWREPPTGPSELGNLEGGGVRMVSRLVLDGGQIRTGDVLDTLGKSRGPVLSCEQLLELVCVHCVLVSFLRRADSGSGKKAKAERGGEGASHSGASSDIGFGLTTLLGVLDYVEPSCGAPSFVRPVQLNAGAQLAMIHALSLARGYLEVPSRSAEAAEVQGAALQDVGGLAQRAVGLFKGSCLSALELAGFHTPTTDGEAKSAEEGELLHSMPAALALARALSVTSADLAAVVAGPVNIGTPEASLEELEGVKMGKAPAGEEGVKGVTFWRSSLQLAALTALSDVCQWLASHSESSRTQVESTERRGPDGVTEDESENLSDSLAPDKQGAQSAAEVDGLVAGCLTPDESAAAFLVARELVGVDAAVEDLGLEGVPNPLGQLLVYITVILRLEMEAGLETLLLAAFCGLLTSLVRLYSTSHPSDGAVRLATGVARGLVASFDVPAGAPLQSLVTLGLEYSPLEVAVSWAASAVSDCLETATRLVEDRNISGLESLEREERGYCETESAGLPMGAGEGGLEGVTAVPVGGGTKPEELPPQKSPDCEEAMLSWVENGGLKTEVPELEEEAGGVMDGSDSAPPVVHLASNGCRDQILDLALEFLVRTVERGAGSNRDGSGHMGKGHLAEDEGGYVELGLEPLTQIIGAFTAVCDADVAVELRETGAGGLLDERQGLRVLRGLCAALSPVEEGVLWLSDLCENALSEVGRAEEVDGSKGTGLWSSELRSREKPASGGSDGSEKNPPLAQKPAEVEMLMCVSEGGLGESPSNRTGTAGSTSIDGSERSNPDAEVAGEEPAAMVAAKTAHGDGTGAEKPDASQVEAAAELVRLGAAMHCAAERLVERKRGQWSAVAQDKVLQATLVRFRHQLEGLMAAYEACRETCAPTGLLDCLAPLCEDLRQAGFRVSDNCRVLTTDVRTVFPTTDAYESGREEAADLTCAGGLEGVDEDERTLSGDGALDARLCSDAEKKGLDAARKEPDSDEVGSEVEERGSDAKGVDSDSNGAEAPTESVPRTRSGRKSAAPSAWWAVVDQEKGKEERGAKRKASESVRKRESASEKRPKVAPGVEVTLVEQGGEMAEIDLEEEERRNDRRSKRRRKMLAVKKRKAAARGPSGNKFVAYALEEQMLDSESEWDSDEYSDMEDFIALENEEVDFKTMPLATITPYVPYEEPEEEAAALPEAQEGVA</sequence>
<feature type="region of interest" description="Disordered" evidence="1">
    <location>
        <begin position="448"/>
        <end position="482"/>
    </location>
</feature>
<gene>
    <name evidence="2" type="ORF">KFL_000900210</name>
</gene>
<feature type="compositionally biased region" description="Polar residues" evidence="1">
    <location>
        <begin position="103"/>
        <end position="114"/>
    </location>
</feature>
<name>A0A0U9HQY4_KLENI</name>
<feature type="compositionally biased region" description="Basic and acidic residues" evidence="1">
    <location>
        <begin position="1183"/>
        <end position="1212"/>
    </location>
</feature>
<dbReference type="EMBL" id="DF237039">
    <property type="protein sequence ID" value="GAQ81765.1"/>
    <property type="molecule type" value="Genomic_DNA"/>
</dbReference>